<dbReference type="EMBL" id="BARV01028097">
    <property type="protein sequence ID" value="GAI44569.1"/>
    <property type="molecule type" value="Genomic_DNA"/>
</dbReference>
<proteinExistence type="predicted"/>
<gene>
    <name evidence="1" type="ORF">S06H3_45067</name>
</gene>
<feature type="non-terminal residue" evidence="1">
    <location>
        <position position="1"/>
    </location>
</feature>
<sequence length="260" mass="29982">VKGHYYHFLNSDAVHNRVRLVEFSDLAKDVRTTLITLTRFEFEEALEAGALLASGETDKFPPWLEPIKGIAISDRETKRVSAKETYDQKVNRRFLAISGLMVRLQEVLASDDPDAVINAHAKSQSPQQNAARLRLWFYTYITFGQNKWALMPPLHRIGRWDREGPGKLRRLGRPSPNGKEWGYRADSAMRERILSAYLRFRSADKTYSQVYRKILTEEFGCVSVERNGVAFFINRKGHPFPTIDQVRYCIEQQVSAKEKS</sequence>
<comment type="caution">
    <text evidence="1">The sequence shown here is derived from an EMBL/GenBank/DDBJ whole genome shotgun (WGS) entry which is preliminary data.</text>
</comment>
<evidence type="ECO:0000313" key="1">
    <source>
        <dbReference type="EMBL" id="GAI44569.1"/>
    </source>
</evidence>
<reference evidence="1" key="1">
    <citation type="journal article" date="2014" name="Front. Microbiol.">
        <title>High frequency of phylogenetically diverse reductive dehalogenase-homologous genes in deep subseafloor sedimentary metagenomes.</title>
        <authorList>
            <person name="Kawai M."/>
            <person name="Futagami T."/>
            <person name="Toyoda A."/>
            <person name="Takaki Y."/>
            <person name="Nishi S."/>
            <person name="Hori S."/>
            <person name="Arai W."/>
            <person name="Tsubouchi T."/>
            <person name="Morono Y."/>
            <person name="Uchiyama I."/>
            <person name="Ito T."/>
            <person name="Fujiyama A."/>
            <person name="Inagaki F."/>
            <person name="Takami H."/>
        </authorList>
    </citation>
    <scope>NUCLEOTIDE SEQUENCE</scope>
    <source>
        <strain evidence="1">Expedition CK06-06</strain>
    </source>
</reference>
<feature type="non-terminal residue" evidence="1">
    <location>
        <position position="260"/>
    </location>
</feature>
<accession>X1QMU5</accession>
<name>X1QMU5_9ZZZZ</name>
<organism evidence="1">
    <name type="scientific">marine sediment metagenome</name>
    <dbReference type="NCBI Taxonomy" id="412755"/>
    <lineage>
        <taxon>unclassified sequences</taxon>
        <taxon>metagenomes</taxon>
        <taxon>ecological metagenomes</taxon>
    </lineage>
</organism>
<protein>
    <submittedName>
        <fullName evidence="1">Uncharacterized protein</fullName>
    </submittedName>
</protein>
<dbReference type="AlphaFoldDB" id="X1QMU5"/>